<evidence type="ECO:0000313" key="1">
    <source>
        <dbReference type="EMBL" id="AJA42354.1"/>
    </source>
</evidence>
<dbReference type="Proteomes" id="UP000032689">
    <property type="component" value="Segment"/>
</dbReference>
<protein>
    <submittedName>
        <fullName evidence="1">Uncharacterized protein</fullName>
    </submittedName>
</protein>
<dbReference type="EMBL" id="KP027447">
    <property type="protein sequence ID" value="AJA42354.1"/>
    <property type="molecule type" value="Genomic_DNA"/>
</dbReference>
<name>A0A0D3MVN9_9CAUD</name>
<dbReference type="RefSeq" id="YP_009214634.1">
    <property type="nucleotide sequence ID" value="NC_028962.1"/>
</dbReference>
<reference evidence="1 2" key="1">
    <citation type="journal article" date="2015" name="Appl. Environ. Microbiol.">
        <title>Two Phages, phiIPLA-RODI and phiIPLA-C1C, Lyse Mono- and Dual-Species Staphylococcal Biofilms.</title>
        <authorList>
            <person name="Gutierrez D."/>
            <person name="Vandenheuvel D."/>
            <person name="Martinez B."/>
            <person name="Rodriguez A."/>
            <person name="Lavigne R."/>
            <person name="Garcia P."/>
        </authorList>
    </citation>
    <scope>NUCLEOTIDE SEQUENCE [LARGE SCALE GENOMIC DNA]</scope>
</reference>
<sequence>MKPLITLTQDETKLLLDYLETLQDDMRNYEGMRELYNHIQSKYKISKGIIVDKNE</sequence>
<accession>A0A0D3MVN9</accession>
<dbReference type="KEGG" id="vg:26641051"/>
<organism evidence="1 2">
    <name type="scientific">Staphylococcus phage vB_SepM_ phiIPLA-C1C</name>
    <dbReference type="NCBI Taxonomy" id="1572704"/>
    <lineage>
        <taxon>Viruses</taxon>
        <taxon>Duplodnaviria</taxon>
        <taxon>Heunggongvirae</taxon>
        <taxon>Uroviricota</taxon>
        <taxon>Caudoviricetes</taxon>
        <taxon>Herelleviridae</taxon>
        <taxon>Twortvirinae</taxon>
        <taxon>Sepunavirus</taxon>
        <taxon>Sepunavirus IPLAC1C</taxon>
    </lineage>
</organism>
<proteinExistence type="predicted"/>
<evidence type="ECO:0000313" key="2">
    <source>
        <dbReference type="Proteomes" id="UP000032689"/>
    </source>
</evidence>
<dbReference type="GeneID" id="26641051"/>
<keyword evidence="2" id="KW-1185">Reference proteome</keyword>
<dbReference type="OrthoDB" id="26106at10239"/>